<organism evidence="2">
    <name type="scientific">marine metagenome</name>
    <dbReference type="NCBI Taxonomy" id="408172"/>
    <lineage>
        <taxon>unclassified sequences</taxon>
        <taxon>metagenomes</taxon>
        <taxon>ecological metagenomes</taxon>
    </lineage>
</organism>
<dbReference type="AlphaFoldDB" id="A0A382RU00"/>
<accession>A0A382RU00</accession>
<feature type="non-terminal residue" evidence="2">
    <location>
        <position position="24"/>
    </location>
</feature>
<proteinExistence type="predicted"/>
<name>A0A382RU00_9ZZZZ</name>
<evidence type="ECO:0000256" key="1">
    <source>
        <dbReference type="SAM" id="MobiDB-lite"/>
    </source>
</evidence>
<reference evidence="2" key="1">
    <citation type="submission" date="2018-05" db="EMBL/GenBank/DDBJ databases">
        <authorList>
            <person name="Lanie J.A."/>
            <person name="Ng W.-L."/>
            <person name="Kazmierczak K.M."/>
            <person name="Andrzejewski T.M."/>
            <person name="Davidsen T.M."/>
            <person name="Wayne K.J."/>
            <person name="Tettelin H."/>
            <person name="Glass J.I."/>
            <person name="Rusch D."/>
            <person name="Podicherti R."/>
            <person name="Tsui H.-C.T."/>
            <person name="Winkler M.E."/>
        </authorList>
    </citation>
    <scope>NUCLEOTIDE SEQUENCE</scope>
</reference>
<feature type="region of interest" description="Disordered" evidence="1">
    <location>
        <begin position="1"/>
        <end position="24"/>
    </location>
</feature>
<gene>
    <name evidence="2" type="ORF">METZ01_LOCUS354008</name>
</gene>
<sequence length="24" mass="2514">VAYGSCGPNRPGNDQPLLTIPTQD</sequence>
<evidence type="ECO:0000313" key="2">
    <source>
        <dbReference type="EMBL" id="SVD01154.1"/>
    </source>
</evidence>
<dbReference type="EMBL" id="UINC01124184">
    <property type="protein sequence ID" value="SVD01154.1"/>
    <property type="molecule type" value="Genomic_DNA"/>
</dbReference>
<protein>
    <submittedName>
        <fullName evidence="2">Uncharacterized protein</fullName>
    </submittedName>
</protein>
<feature type="non-terminal residue" evidence="2">
    <location>
        <position position="1"/>
    </location>
</feature>